<proteinExistence type="predicted"/>
<keyword evidence="1" id="KW-1185">Reference proteome</keyword>
<organism evidence="1 2">
    <name type="scientific">Mesorhabditis belari</name>
    <dbReference type="NCBI Taxonomy" id="2138241"/>
    <lineage>
        <taxon>Eukaryota</taxon>
        <taxon>Metazoa</taxon>
        <taxon>Ecdysozoa</taxon>
        <taxon>Nematoda</taxon>
        <taxon>Chromadorea</taxon>
        <taxon>Rhabditida</taxon>
        <taxon>Rhabditina</taxon>
        <taxon>Rhabditomorpha</taxon>
        <taxon>Rhabditoidea</taxon>
        <taxon>Rhabditidae</taxon>
        <taxon>Mesorhabditinae</taxon>
        <taxon>Mesorhabditis</taxon>
    </lineage>
</organism>
<evidence type="ECO:0000313" key="1">
    <source>
        <dbReference type="Proteomes" id="UP000887575"/>
    </source>
</evidence>
<dbReference type="WBParaSite" id="MBELARI_LOCUS1082">
    <property type="protein sequence ID" value="MBELARI_LOCUS1082"/>
    <property type="gene ID" value="MBELARI_LOCUS1082"/>
</dbReference>
<sequence length="146" mass="16496">MSRASEFYFFIRPSRVLLSEPSIRRLLECCCIEALLVVRVEVVSREAFNSSADTHFRIGGCSAFQFYIELQQDEAVLYSASLAALLSVSQETASVSARSSLPMAAHGRLCGERLMPTKCLLQLRAFSFNKSILSVEYWKIWAFVLR</sequence>
<protein>
    <submittedName>
        <fullName evidence="2">Uncharacterized protein</fullName>
    </submittedName>
</protein>
<dbReference type="AlphaFoldDB" id="A0AAF3EA74"/>
<dbReference type="Proteomes" id="UP000887575">
    <property type="component" value="Unassembled WGS sequence"/>
</dbReference>
<name>A0AAF3EA74_9BILA</name>
<reference evidence="2" key="1">
    <citation type="submission" date="2024-02" db="UniProtKB">
        <authorList>
            <consortium name="WormBaseParasite"/>
        </authorList>
    </citation>
    <scope>IDENTIFICATION</scope>
</reference>
<accession>A0AAF3EA74</accession>
<evidence type="ECO:0000313" key="2">
    <source>
        <dbReference type="WBParaSite" id="MBELARI_LOCUS1082"/>
    </source>
</evidence>